<dbReference type="RefSeq" id="WP_009184024.1">
    <property type="nucleotide sequence ID" value="NZ_AMGM01000009.1"/>
</dbReference>
<dbReference type="InterPro" id="IPR044256">
    <property type="entry name" value="HCF244-like"/>
</dbReference>
<dbReference type="SUPFAM" id="SSF51735">
    <property type="entry name" value="NAD(P)-binding Rossmann-fold domains"/>
    <property type="match status" value="1"/>
</dbReference>
<keyword evidence="2" id="KW-0604">Photosystem II</keyword>
<dbReference type="CDD" id="cd05243">
    <property type="entry name" value="SDR_a5"/>
    <property type="match status" value="1"/>
</dbReference>
<dbReference type="InterPro" id="IPR016040">
    <property type="entry name" value="NAD(P)-bd_dom"/>
</dbReference>
<proteinExistence type="predicted"/>
<dbReference type="AlphaFoldDB" id="K1L6Q7"/>
<evidence type="ECO:0000256" key="2">
    <source>
        <dbReference type="ARBA" id="ARBA00023276"/>
    </source>
</evidence>
<dbReference type="GO" id="GO:0009523">
    <property type="term" value="C:photosystem II"/>
    <property type="evidence" value="ECO:0007669"/>
    <property type="project" value="UniProtKB-KW"/>
</dbReference>
<keyword evidence="5" id="KW-1185">Reference proteome</keyword>
<dbReference type="PANTHER" id="PTHR47128">
    <property type="match status" value="1"/>
</dbReference>
<comment type="caution">
    <text evidence="4">The sequence shown here is derived from an EMBL/GenBank/DDBJ whole genome shotgun (WGS) entry which is preliminary data.</text>
</comment>
<keyword evidence="1" id="KW-0602">Photosynthesis</keyword>
<evidence type="ECO:0000313" key="4">
    <source>
        <dbReference type="EMBL" id="EKB50431.1"/>
    </source>
</evidence>
<dbReference type="Proteomes" id="UP000004478">
    <property type="component" value="Unassembled WGS sequence"/>
</dbReference>
<feature type="domain" description="NAD(P)-binding" evidence="3">
    <location>
        <begin position="7"/>
        <end position="155"/>
    </location>
</feature>
<evidence type="ECO:0000259" key="3">
    <source>
        <dbReference type="Pfam" id="PF13460"/>
    </source>
</evidence>
<protein>
    <submittedName>
        <fullName evidence="4">Putative NADH-flavin reductase</fullName>
    </submittedName>
</protein>
<sequence>MNILIVGATGQLGYTITKKLAAKKGGFGIFASHRKTSQTAPLKKLEGVGLREIDLSQPETIKQGLKDINIVISTANTAVPTQKSDNFKTIDEKGVIALIDEAKKQQIQQFIFVSALPFNKWDDKIPLTKAKRAVEKHLINSGLNYTILQPTAFMEVYFPYMGTELTMNHSEVNTIQRPFKFANDFYNGIRKSMEEKNTINIIGKGDAKCSYISLENVADFCINAVDNTKAYRKVITLGGPDVLSPIEVKGLFEKVYQKPLKVKSTPPFVMRMMSGILSPFNKAASNIMAMNYVMATSDAIVPDMDKKSAEFGVDLISAEKFLMEKAHQTH</sequence>
<accession>K1L6Q7</accession>
<dbReference type="EMBL" id="AMGM01000009">
    <property type="protein sequence ID" value="EKB50431.1"/>
    <property type="molecule type" value="Genomic_DNA"/>
</dbReference>
<dbReference type="PANTHER" id="PTHR47128:SF2">
    <property type="entry name" value="PROTEIN HIGH CHLOROPHYLL FLUORESCENCE PHENOTYPE 244, CHLOROPLASTIC"/>
    <property type="match status" value="1"/>
</dbReference>
<dbReference type="GO" id="GO:0015979">
    <property type="term" value="P:photosynthesis"/>
    <property type="evidence" value="ECO:0007669"/>
    <property type="project" value="UniProtKB-KW"/>
</dbReference>
<evidence type="ECO:0000256" key="1">
    <source>
        <dbReference type="ARBA" id="ARBA00022531"/>
    </source>
</evidence>
<organism evidence="4 5">
    <name type="scientific">Cecembia lonarensis (strain CCUG 58316 / KCTC 22772 / LW9)</name>
    <dbReference type="NCBI Taxonomy" id="1225176"/>
    <lineage>
        <taxon>Bacteria</taxon>
        <taxon>Pseudomonadati</taxon>
        <taxon>Bacteroidota</taxon>
        <taxon>Cytophagia</taxon>
        <taxon>Cytophagales</taxon>
        <taxon>Cyclobacteriaceae</taxon>
        <taxon>Cecembia</taxon>
    </lineage>
</organism>
<gene>
    <name evidence="4" type="ORF">B879_00980</name>
</gene>
<name>K1L6Q7_CECL9</name>
<dbReference type="InterPro" id="IPR036291">
    <property type="entry name" value="NAD(P)-bd_dom_sf"/>
</dbReference>
<reference evidence="4 5" key="1">
    <citation type="journal article" date="2012" name="J. Bacteriol.">
        <title>Draft Genome Sequence of Cecembia lonarensis Strain LW9T, Isolated from Lonar Lake, a Haloalkaline Lake in India.</title>
        <authorList>
            <person name="Shivaji S."/>
            <person name="Ara S."/>
            <person name="Singh A."/>
            <person name="Pinnaka A.K."/>
        </authorList>
    </citation>
    <scope>NUCLEOTIDE SEQUENCE [LARGE SCALE GENOMIC DNA]</scope>
    <source>
        <strain evidence="4 5">LW9</strain>
    </source>
</reference>
<dbReference type="OrthoDB" id="9780595at2"/>
<dbReference type="Pfam" id="PF13460">
    <property type="entry name" value="NAD_binding_10"/>
    <property type="match status" value="1"/>
</dbReference>
<evidence type="ECO:0000313" key="5">
    <source>
        <dbReference type="Proteomes" id="UP000004478"/>
    </source>
</evidence>
<dbReference type="Gene3D" id="3.40.50.720">
    <property type="entry name" value="NAD(P)-binding Rossmann-like Domain"/>
    <property type="match status" value="1"/>
</dbReference>